<dbReference type="InterPro" id="IPR009003">
    <property type="entry name" value="Peptidase_S1_PA"/>
</dbReference>
<proteinExistence type="predicted"/>
<name>A0ABM0K792_APLCA</name>
<dbReference type="RefSeq" id="XP_005110406.1">
    <property type="nucleotide sequence ID" value="XM_005110349.3"/>
</dbReference>
<evidence type="ECO:0000313" key="3">
    <source>
        <dbReference type="RefSeq" id="XP_005110406.1"/>
    </source>
</evidence>
<accession>A0ABM0K792</accession>
<feature type="region of interest" description="Disordered" evidence="1">
    <location>
        <begin position="12"/>
        <end position="31"/>
    </location>
</feature>
<evidence type="ECO:0000313" key="2">
    <source>
        <dbReference type="Proteomes" id="UP000694888"/>
    </source>
</evidence>
<dbReference type="GeneID" id="101846775"/>
<protein>
    <submittedName>
        <fullName evidence="3">Uncharacterized protein LOC101846775</fullName>
    </submittedName>
</protein>
<sequence>MRNRLLATLKMGNDIQGKTSSHEEEGTSSDMKKETSREYLYQWSSWPALQVRISIIASMMPLPLALNDFSPESSFEMHHLACRKNGNHEKFIPVKEFSFDHLPCSCRNKNVLTCIRNMAVLTVKVKVNFVSLNRPDTCVTAGSSQAYPFSNLRGRNVLRTGSGWVHTVENVTHTDCKCRACVDTLEPSRNWWQITVVTAAHVVYDDQECRNATFDLFYDDEDSREESMVTLQGHRVDLVDVDTDRCHLVCVTHDRHVGRRLQLAIKTCQNELHRLQSQLQSLTPTVVVSHPHGLSKRITVGERVRTEKSGGSENRLVYTTATCPGSSGGLVWPVGRKWNRHLCRVATHSESCGLYSMSSVTLPFCTKRDCRKKQFSDP</sequence>
<dbReference type="Proteomes" id="UP000694888">
    <property type="component" value="Unplaced"/>
</dbReference>
<feature type="compositionally biased region" description="Basic and acidic residues" evidence="1">
    <location>
        <begin position="20"/>
        <end position="31"/>
    </location>
</feature>
<reference evidence="3" key="1">
    <citation type="submission" date="2025-08" db="UniProtKB">
        <authorList>
            <consortium name="RefSeq"/>
        </authorList>
    </citation>
    <scope>IDENTIFICATION</scope>
</reference>
<keyword evidence="2" id="KW-1185">Reference proteome</keyword>
<dbReference type="SUPFAM" id="SSF50494">
    <property type="entry name" value="Trypsin-like serine proteases"/>
    <property type="match status" value="1"/>
</dbReference>
<gene>
    <name evidence="3" type="primary">LOC101846775</name>
</gene>
<organism evidence="2 3">
    <name type="scientific">Aplysia californica</name>
    <name type="common">California sea hare</name>
    <dbReference type="NCBI Taxonomy" id="6500"/>
    <lineage>
        <taxon>Eukaryota</taxon>
        <taxon>Metazoa</taxon>
        <taxon>Spiralia</taxon>
        <taxon>Lophotrochozoa</taxon>
        <taxon>Mollusca</taxon>
        <taxon>Gastropoda</taxon>
        <taxon>Heterobranchia</taxon>
        <taxon>Euthyneura</taxon>
        <taxon>Tectipleura</taxon>
        <taxon>Aplysiida</taxon>
        <taxon>Aplysioidea</taxon>
        <taxon>Aplysiidae</taxon>
        <taxon>Aplysia</taxon>
    </lineage>
</organism>
<evidence type="ECO:0000256" key="1">
    <source>
        <dbReference type="SAM" id="MobiDB-lite"/>
    </source>
</evidence>